<evidence type="ECO:0000313" key="2">
    <source>
        <dbReference type="EMBL" id="SFG95818.1"/>
    </source>
</evidence>
<dbReference type="STRING" id="553467.SAMN04488063_3414"/>
<dbReference type="Pfam" id="PF24365">
    <property type="entry name" value="DUF7521"/>
    <property type="match status" value="1"/>
</dbReference>
<dbReference type="OrthoDB" id="221164at2157"/>
<dbReference type="EMBL" id="FOOQ01000007">
    <property type="protein sequence ID" value="SFG95818.1"/>
    <property type="molecule type" value="Genomic_DNA"/>
</dbReference>
<dbReference type="AlphaFoldDB" id="A0A1I2W2V8"/>
<evidence type="ECO:0000256" key="1">
    <source>
        <dbReference type="SAM" id="Phobius"/>
    </source>
</evidence>
<dbReference type="Proteomes" id="UP000198876">
    <property type="component" value="Unassembled WGS sequence"/>
</dbReference>
<reference evidence="3" key="1">
    <citation type="submission" date="2016-10" db="EMBL/GenBank/DDBJ databases">
        <authorList>
            <person name="Varghese N."/>
            <person name="Submissions S."/>
        </authorList>
    </citation>
    <scope>NUCLEOTIDE SEQUENCE [LARGE SCALE GENOMIC DNA]</scope>
    <source>
        <strain evidence="3">CGMCC 1.7739</strain>
    </source>
</reference>
<protein>
    <submittedName>
        <fullName evidence="2">Uncharacterized protein</fullName>
    </submittedName>
</protein>
<organism evidence="2 3">
    <name type="scientific">Halopelagius inordinatus</name>
    <dbReference type="NCBI Taxonomy" id="553467"/>
    <lineage>
        <taxon>Archaea</taxon>
        <taxon>Methanobacteriati</taxon>
        <taxon>Methanobacteriota</taxon>
        <taxon>Stenosarchaea group</taxon>
        <taxon>Halobacteria</taxon>
        <taxon>Halobacteriales</taxon>
        <taxon>Haloferacaceae</taxon>
    </lineage>
</organism>
<accession>A0A1I2W2V8</accession>
<keyword evidence="1" id="KW-0812">Transmembrane</keyword>
<feature type="transmembrane region" description="Helical" evidence="1">
    <location>
        <begin position="6"/>
        <end position="24"/>
    </location>
</feature>
<sequence>MHPGLIVAKLVTMVLGFLIAYQAYRGYRRSNSQSMLYLAVGFAIISFGAIVEGILFDVVGLTFHNAGTVATTIVAIGMLTILYALYGRDSKKMED</sequence>
<dbReference type="InterPro" id="IPR055943">
    <property type="entry name" value="DUF7521"/>
</dbReference>
<keyword evidence="1" id="KW-0472">Membrane</keyword>
<evidence type="ECO:0000313" key="3">
    <source>
        <dbReference type="Proteomes" id="UP000198876"/>
    </source>
</evidence>
<feature type="transmembrane region" description="Helical" evidence="1">
    <location>
        <begin position="68"/>
        <end position="86"/>
    </location>
</feature>
<name>A0A1I2W2V8_9EURY</name>
<keyword evidence="3" id="KW-1185">Reference proteome</keyword>
<gene>
    <name evidence="2" type="ORF">SAMN04488063_3414</name>
</gene>
<proteinExistence type="predicted"/>
<keyword evidence="1" id="KW-1133">Transmembrane helix</keyword>
<dbReference type="RefSeq" id="WP_092893772.1">
    <property type="nucleotide sequence ID" value="NZ_FOOQ01000007.1"/>
</dbReference>
<feature type="transmembrane region" description="Helical" evidence="1">
    <location>
        <begin position="36"/>
        <end position="56"/>
    </location>
</feature>